<accession>A0A1E3QPF9</accession>
<proteinExistence type="predicted"/>
<name>A0A1E3QPF9_9ASCO</name>
<evidence type="ECO:0000313" key="2">
    <source>
        <dbReference type="EMBL" id="ODQ79528.1"/>
    </source>
</evidence>
<dbReference type="AlphaFoldDB" id="A0A1E3QPF9"/>
<keyword evidence="1" id="KW-0472">Membrane</keyword>
<gene>
    <name evidence="2" type="ORF">BABINDRAFT_37353</name>
</gene>
<protein>
    <submittedName>
        <fullName evidence="2">Uncharacterized protein</fullName>
    </submittedName>
</protein>
<evidence type="ECO:0000256" key="1">
    <source>
        <dbReference type="SAM" id="Phobius"/>
    </source>
</evidence>
<evidence type="ECO:0000313" key="3">
    <source>
        <dbReference type="Proteomes" id="UP000094336"/>
    </source>
</evidence>
<organism evidence="2 3">
    <name type="scientific">Babjeviella inositovora NRRL Y-12698</name>
    <dbReference type="NCBI Taxonomy" id="984486"/>
    <lineage>
        <taxon>Eukaryota</taxon>
        <taxon>Fungi</taxon>
        <taxon>Dikarya</taxon>
        <taxon>Ascomycota</taxon>
        <taxon>Saccharomycotina</taxon>
        <taxon>Pichiomycetes</taxon>
        <taxon>Serinales incertae sedis</taxon>
        <taxon>Babjeviella</taxon>
    </lineage>
</organism>
<dbReference type="GeneID" id="30149673"/>
<dbReference type="RefSeq" id="XP_018984856.1">
    <property type="nucleotide sequence ID" value="XM_019131820.1"/>
</dbReference>
<keyword evidence="1" id="KW-1133">Transmembrane helix</keyword>
<dbReference type="EMBL" id="KV454432">
    <property type="protein sequence ID" value="ODQ79528.1"/>
    <property type="molecule type" value="Genomic_DNA"/>
</dbReference>
<keyword evidence="3" id="KW-1185">Reference proteome</keyword>
<keyword evidence="1" id="KW-0812">Transmembrane</keyword>
<feature type="transmembrane region" description="Helical" evidence="1">
    <location>
        <begin position="277"/>
        <end position="297"/>
    </location>
</feature>
<dbReference type="Proteomes" id="UP000094336">
    <property type="component" value="Unassembled WGS sequence"/>
</dbReference>
<dbReference type="OrthoDB" id="4079976at2759"/>
<reference evidence="3" key="1">
    <citation type="submission" date="2016-05" db="EMBL/GenBank/DDBJ databases">
        <title>Comparative genomics of biotechnologically important yeasts.</title>
        <authorList>
            <consortium name="DOE Joint Genome Institute"/>
            <person name="Riley R."/>
            <person name="Haridas S."/>
            <person name="Wolfe K.H."/>
            <person name="Lopes M.R."/>
            <person name="Hittinger C.T."/>
            <person name="Goker M."/>
            <person name="Salamov A."/>
            <person name="Wisecaver J."/>
            <person name="Long T.M."/>
            <person name="Aerts A.L."/>
            <person name="Barry K."/>
            <person name="Choi C."/>
            <person name="Clum A."/>
            <person name="Coughlan A.Y."/>
            <person name="Deshpande S."/>
            <person name="Douglass A.P."/>
            <person name="Hanson S.J."/>
            <person name="Klenk H.-P."/>
            <person name="Labutti K."/>
            <person name="Lapidus A."/>
            <person name="Lindquist E."/>
            <person name="Lipzen A."/>
            <person name="Meier-Kolthoff J.P."/>
            <person name="Ohm R.A."/>
            <person name="Otillar R.P."/>
            <person name="Pangilinan J."/>
            <person name="Peng Y."/>
            <person name="Rokas A."/>
            <person name="Rosa C.A."/>
            <person name="Scheuner C."/>
            <person name="Sibirny A.A."/>
            <person name="Slot J.C."/>
            <person name="Stielow J.B."/>
            <person name="Sun H."/>
            <person name="Kurtzman C.P."/>
            <person name="Blackwell M."/>
            <person name="Grigoriev I.V."/>
            <person name="Jeffries T.W."/>
        </authorList>
    </citation>
    <scope>NUCLEOTIDE SEQUENCE [LARGE SCALE GENOMIC DNA]</scope>
    <source>
        <strain evidence="3">NRRL Y-12698</strain>
    </source>
</reference>
<sequence length="302" mass="34785">MPYTIGDKCLTLTSFLTVADREIIVQNQRIFQFCLAKAVLVYVSELSTKVVPLYTDMLVIYASLLDKVTGFDDVTLVAAKTKNTFVQLELALKDMEGRTEKLKQLPFSYNEAVRPLASQVTRLVTLAFKEAVDLLEAIEFFFKAFDNLTKLIMPMFLEQTRDFLVSFERTRRYLEMEIDFRGFMEVDEDTLGKLKKAERVTSGIEQEAKFAQAAFTTFNVSMSHYTKQLLGLAILHRDIPLEQCGLGIRRTVCYEATRSIRGIPLVTEKDERQVSRIVYYAVVMVMVMVMVVFYRFLKIVRD</sequence>